<gene>
    <name evidence="13" type="ORF">CSB45_04890</name>
</gene>
<evidence type="ECO:0000256" key="1">
    <source>
        <dbReference type="ARBA" id="ARBA00001928"/>
    </source>
</evidence>
<evidence type="ECO:0000256" key="5">
    <source>
        <dbReference type="ARBA" id="ARBA00022793"/>
    </source>
</evidence>
<dbReference type="AlphaFoldDB" id="A0A2G6E8E5"/>
<name>A0A2G6E8E5_9BACT</name>
<dbReference type="PANTHER" id="PTHR10067:SF17">
    <property type="entry name" value="PHOSPHATIDYLSERINE DECARBOXYLASE PROENZYME 2"/>
    <property type="match status" value="1"/>
</dbReference>
<reference evidence="13 14" key="1">
    <citation type="submission" date="2017-10" db="EMBL/GenBank/DDBJ databases">
        <title>Novel microbial diversity and functional potential in the marine mammal oral microbiome.</title>
        <authorList>
            <person name="Dudek N.K."/>
            <person name="Sun C.L."/>
            <person name="Burstein D."/>
            <person name="Kantor R.S."/>
            <person name="Aliaga Goltsman D.S."/>
            <person name="Bik E.M."/>
            <person name="Thomas B.C."/>
            <person name="Banfield J.F."/>
            <person name="Relman D.A."/>
        </authorList>
    </citation>
    <scope>NUCLEOTIDE SEQUENCE [LARGE SCALE GENOMIC DNA]</scope>
    <source>
        <strain evidence="13">DOLZORAL124_49_17</strain>
    </source>
</reference>
<evidence type="ECO:0000256" key="2">
    <source>
        <dbReference type="ARBA" id="ARBA00005189"/>
    </source>
</evidence>
<comment type="caution">
    <text evidence="13">The sequence shown here is derived from an EMBL/GenBank/DDBJ whole genome shotgun (WGS) entry which is preliminary data.</text>
</comment>
<sequence length="299" mass="34067">MQGIYYIDRHSGALRQEIVPGERWLQWLYQTPVGTLTLHAVVKRAFLSQWYGWLMNRPASRSKIKEFVESLNIDLHETRRPLSDFNTFNEFFIRELTPEARPIDRDPDAIVSPADGKVLAFSAMSDLESFFVKGQEFSKEKLLKDRVLREKFADGPLIIIRLAPGDYHRIHFPTDGYISASTRIHGNYYSVSPYAVKQRLRIYWENVREYSILESPSVGAMLICEVGATLVGSIVQNYTPETDVLKGCEKGWFAFGGSTVILLFEAGRIRIDRDLAEHSSDGYETSIKMGERLACALSS</sequence>
<comment type="cofactor">
    <cofactor evidence="1">
        <name>pyruvate</name>
        <dbReference type="ChEBI" id="CHEBI:15361"/>
    </cofactor>
</comment>
<evidence type="ECO:0000313" key="13">
    <source>
        <dbReference type="EMBL" id="PID58142.1"/>
    </source>
</evidence>
<evidence type="ECO:0000256" key="7">
    <source>
        <dbReference type="ARBA" id="ARBA00023145"/>
    </source>
</evidence>
<dbReference type="Proteomes" id="UP000229740">
    <property type="component" value="Unassembled WGS sequence"/>
</dbReference>
<dbReference type="InterPro" id="IPR033177">
    <property type="entry name" value="PSD-B"/>
</dbReference>
<keyword evidence="4" id="KW-0444">Lipid biosynthesis</keyword>
<evidence type="ECO:0000256" key="11">
    <source>
        <dbReference type="ARBA" id="ARBA00023317"/>
    </source>
</evidence>
<dbReference type="EMBL" id="PDPS01000024">
    <property type="protein sequence ID" value="PID58142.1"/>
    <property type="molecule type" value="Genomic_DNA"/>
</dbReference>
<evidence type="ECO:0000256" key="4">
    <source>
        <dbReference type="ARBA" id="ARBA00022516"/>
    </source>
</evidence>
<keyword evidence="10" id="KW-1208">Phospholipid metabolism</keyword>
<evidence type="ECO:0000313" key="14">
    <source>
        <dbReference type="Proteomes" id="UP000229740"/>
    </source>
</evidence>
<protein>
    <recommendedName>
        <fullName evidence="3">phosphatidylserine decarboxylase</fullName>
        <ecNumber evidence="3">4.1.1.65</ecNumber>
    </recommendedName>
</protein>
<evidence type="ECO:0000256" key="3">
    <source>
        <dbReference type="ARBA" id="ARBA00012243"/>
    </source>
</evidence>
<comment type="pathway">
    <text evidence="2">Lipid metabolism.</text>
</comment>
<evidence type="ECO:0000256" key="6">
    <source>
        <dbReference type="ARBA" id="ARBA00023098"/>
    </source>
</evidence>
<keyword evidence="7" id="KW-0865">Zymogen</keyword>
<dbReference type="NCBIfam" id="NF001941">
    <property type="entry name" value="PRK00723.1"/>
    <property type="match status" value="1"/>
</dbReference>
<proteinExistence type="predicted"/>
<keyword evidence="5" id="KW-0210">Decarboxylase</keyword>
<dbReference type="EC" id="4.1.1.65" evidence="3"/>
<dbReference type="InterPro" id="IPR003817">
    <property type="entry name" value="PS_Dcarbxylase"/>
</dbReference>
<keyword evidence="9" id="KW-0456">Lyase</keyword>
<evidence type="ECO:0000256" key="12">
    <source>
        <dbReference type="ARBA" id="ARBA00024326"/>
    </source>
</evidence>
<comment type="pathway">
    <text evidence="12">Phospholipid metabolism; phosphatidylethanolamine biosynthesis.</text>
</comment>
<evidence type="ECO:0000256" key="9">
    <source>
        <dbReference type="ARBA" id="ARBA00023239"/>
    </source>
</evidence>
<evidence type="ECO:0000256" key="8">
    <source>
        <dbReference type="ARBA" id="ARBA00023209"/>
    </source>
</evidence>
<keyword evidence="6" id="KW-0443">Lipid metabolism</keyword>
<keyword evidence="8" id="KW-0594">Phospholipid biosynthesis</keyword>
<dbReference type="Pfam" id="PF02666">
    <property type="entry name" value="PS_Dcarbxylase"/>
    <property type="match status" value="1"/>
</dbReference>
<keyword evidence="11" id="KW-0670">Pyruvate</keyword>
<accession>A0A2G6E8E5</accession>
<organism evidence="13 14">
    <name type="scientific">candidate division KSB3 bacterium</name>
    <dbReference type="NCBI Taxonomy" id="2044937"/>
    <lineage>
        <taxon>Bacteria</taxon>
        <taxon>candidate division KSB3</taxon>
    </lineage>
</organism>
<dbReference type="NCBIfam" id="TIGR00163">
    <property type="entry name" value="PS_decarb"/>
    <property type="match status" value="1"/>
</dbReference>
<evidence type="ECO:0000256" key="10">
    <source>
        <dbReference type="ARBA" id="ARBA00023264"/>
    </source>
</evidence>
<dbReference type="GO" id="GO:0004609">
    <property type="term" value="F:phosphatidylserine decarboxylase activity"/>
    <property type="evidence" value="ECO:0007669"/>
    <property type="project" value="UniProtKB-EC"/>
</dbReference>
<dbReference type="UniPathway" id="UPA00558"/>
<dbReference type="PANTHER" id="PTHR10067">
    <property type="entry name" value="PHOSPHATIDYLSERINE DECARBOXYLASE"/>
    <property type="match status" value="1"/>
</dbReference>
<dbReference type="GO" id="GO:0006646">
    <property type="term" value="P:phosphatidylethanolamine biosynthetic process"/>
    <property type="evidence" value="ECO:0007669"/>
    <property type="project" value="UniProtKB-UniPathway"/>
</dbReference>